<evidence type="ECO:0000313" key="1">
    <source>
        <dbReference type="EMBL" id="TPX53251.1"/>
    </source>
</evidence>
<proteinExistence type="predicted"/>
<reference evidence="1 2" key="1">
    <citation type="journal article" date="2019" name="Sci. Rep.">
        <title>Comparative genomics of chytrid fungi reveal insights into the obligate biotrophic and pathogenic lifestyle of Synchytrium endobioticum.</title>
        <authorList>
            <person name="van de Vossenberg B.T.L.H."/>
            <person name="Warris S."/>
            <person name="Nguyen H.D.T."/>
            <person name="van Gent-Pelzer M.P.E."/>
            <person name="Joly D.L."/>
            <person name="van de Geest H.C."/>
            <person name="Bonants P.J.M."/>
            <person name="Smith D.S."/>
            <person name="Levesque C.A."/>
            <person name="van der Lee T.A.J."/>
        </authorList>
    </citation>
    <scope>NUCLEOTIDE SEQUENCE [LARGE SCALE GENOMIC DNA]</scope>
    <source>
        <strain evidence="1 2">CBS 809.83</strain>
    </source>
</reference>
<dbReference type="Proteomes" id="UP000318582">
    <property type="component" value="Unassembled WGS sequence"/>
</dbReference>
<protein>
    <submittedName>
        <fullName evidence="1">Uncharacterized protein</fullName>
    </submittedName>
</protein>
<evidence type="ECO:0000313" key="2">
    <source>
        <dbReference type="Proteomes" id="UP000318582"/>
    </source>
</evidence>
<gene>
    <name evidence="1" type="ORF">PhCBS80983_g06337</name>
</gene>
<accession>A0A507DPA1</accession>
<comment type="caution">
    <text evidence="1">The sequence shown here is derived from an EMBL/GenBank/DDBJ whole genome shotgun (WGS) entry which is preliminary data.</text>
</comment>
<organism evidence="1 2">
    <name type="scientific">Powellomyces hirtus</name>
    <dbReference type="NCBI Taxonomy" id="109895"/>
    <lineage>
        <taxon>Eukaryota</taxon>
        <taxon>Fungi</taxon>
        <taxon>Fungi incertae sedis</taxon>
        <taxon>Chytridiomycota</taxon>
        <taxon>Chytridiomycota incertae sedis</taxon>
        <taxon>Chytridiomycetes</taxon>
        <taxon>Spizellomycetales</taxon>
        <taxon>Powellomycetaceae</taxon>
        <taxon>Powellomyces</taxon>
    </lineage>
</organism>
<dbReference type="AlphaFoldDB" id="A0A507DPA1"/>
<dbReference type="EMBL" id="QEAQ01000238">
    <property type="protein sequence ID" value="TPX53251.1"/>
    <property type="molecule type" value="Genomic_DNA"/>
</dbReference>
<sequence>KHYSNVIIFTPNPYDQNWNPLRESKKVHIFDEISNDTLDYVHQEQLAAFIKSKRKMDLLLIIDDYNVQKKHKKALDELATRGRHADSVWKRQSVLIGGRIIEDLNNYNLFTAHKNALSSWETKQHLATTKYYTPGPEDEEDRSAIVATNNAYTVTGSSLSFYQNEIAFPLCLVKGGVTHELTAELTLVTGEQTSISSLMIATSDKTPGDDVDKLNYSDDANIRTVSFQVGTQRFPEGKSISNGSLRDGLVSTVDPEMYALSQRNKDFNNIAFAPTLQDMEGWELNGKKVKHWSLRQNFKSSPDMIGGGLQTLADGRIMINISQYPNPPEPLRTLIPVVLWLQRPAWGFFFLVQSPHSKIKHSTSSGPRIT</sequence>
<feature type="non-terminal residue" evidence="1">
    <location>
        <position position="1"/>
    </location>
</feature>
<name>A0A507DPA1_9FUNG</name>
<keyword evidence="2" id="KW-1185">Reference proteome</keyword>